<organism evidence="1 2">
    <name type="scientific">Bellilinea caldifistulae</name>
    <dbReference type="NCBI Taxonomy" id="360411"/>
    <lineage>
        <taxon>Bacteria</taxon>
        <taxon>Bacillati</taxon>
        <taxon>Chloroflexota</taxon>
        <taxon>Anaerolineae</taxon>
        <taxon>Anaerolineales</taxon>
        <taxon>Anaerolineaceae</taxon>
        <taxon>Bellilinea</taxon>
    </lineage>
</organism>
<evidence type="ECO:0000313" key="1">
    <source>
        <dbReference type="EMBL" id="KPL74522.1"/>
    </source>
</evidence>
<reference evidence="1 2" key="1">
    <citation type="submission" date="2015-07" db="EMBL/GenBank/DDBJ databases">
        <title>Draft genome of Bellilinea caldifistulae DSM 17877.</title>
        <authorList>
            <person name="Hemp J."/>
            <person name="Ward L.M."/>
            <person name="Pace L.A."/>
            <person name="Fischer W.W."/>
        </authorList>
    </citation>
    <scope>NUCLEOTIDE SEQUENCE [LARGE SCALE GENOMIC DNA]</scope>
    <source>
        <strain evidence="1 2">GOMI-1</strain>
    </source>
</reference>
<name>A0A0N8GM76_9CHLR</name>
<sequence length="120" mass="13833">MDDRITIIEGPTPDFETIDDGWALGLNESPSLYDLALTRLRTFNGAALVERCHRAWHKQNHIYLHYRNPLGMEERVPIMAAQSVETEQGQVLLLWVRRKHEETEIEIDLDDDEEGGEFGS</sequence>
<dbReference type="EMBL" id="LGHJ01000017">
    <property type="protein sequence ID" value="KPL74522.1"/>
    <property type="molecule type" value="Genomic_DNA"/>
</dbReference>
<dbReference type="OrthoDB" id="163432at2"/>
<dbReference type="AlphaFoldDB" id="A0A0N8GM76"/>
<dbReference type="RefSeq" id="WP_061918792.1">
    <property type="nucleotide sequence ID" value="NZ_DF967971.1"/>
</dbReference>
<dbReference type="Proteomes" id="UP000050514">
    <property type="component" value="Unassembled WGS sequence"/>
</dbReference>
<gene>
    <name evidence="1" type="ORF">AC812_12035</name>
</gene>
<comment type="caution">
    <text evidence="1">The sequence shown here is derived from an EMBL/GenBank/DDBJ whole genome shotgun (WGS) entry which is preliminary data.</text>
</comment>
<protein>
    <submittedName>
        <fullName evidence="1">Uncharacterized protein</fullName>
    </submittedName>
</protein>
<accession>A0A0N8GM76</accession>
<proteinExistence type="predicted"/>
<keyword evidence="2" id="KW-1185">Reference proteome</keyword>
<evidence type="ECO:0000313" key="2">
    <source>
        <dbReference type="Proteomes" id="UP000050514"/>
    </source>
</evidence>